<gene>
    <name evidence="1" type="ORF">S06H3_30095</name>
</gene>
<feature type="non-terminal residue" evidence="1">
    <location>
        <position position="1"/>
    </location>
</feature>
<accession>X1N7T3</accession>
<sequence>EIKCFDNRDEREKCIIEGKVIGVQTDEAVTKDMLSLVLDTGYQIDLIFKEGE</sequence>
<name>X1N7T3_9ZZZZ</name>
<reference evidence="1" key="1">
    <citation type="journal article" date="2014" name="Front. Microbiol.">
        <title>High frequency of phylogenetically diverse reductive dehalogenase-homologous genes in deep subseafloor sedimentary metagenomes.</title>
        <authorList>
            <person name="Kawai M."/>
            <person name="Futagami T."/>
            <person name="Toyoda A."/>
            <person name="Takaki Y."/>
            <person name="Nishi S."/>
            <person name="Hori S."/>
            <person name="Arai W."/>
            <person name="Tsubouchi T."/>
            <person name="Morono Y."/>
            <person name="Uchiyama I."/>
            <person name="Ito T."/>
            <person name="Fujiyama A."/>
            <person name="Inagaki F."/>
            <person name="Takami H."/>
        </authorList>
    </citation>
    <scope>NUCLEOTIDE SEQUENCE</scope>
    <source>
        <strain evidence="1">Expedition CK06-06</strain>
    </source>
</reference>
<protein>
    <submittedName>
        <fullName evidence="1">Uncharacterized protein</fullName>
    </submittedName>
</protein>
<dbReference type="AlphaFoldDB" id="X1N7T3"/>
<evidence type="ECO:0000313" key="1">
    <source>
        <dbReference type="EMBL" id="GAI26276.1"/>
    </source>
</evidence>
<organism evidence="1">
    <name type="scientific">marine sediment metagenome</name>
    <dbReference type="NCBI Taxonomy" id="412755"/>
    <lineage>
        <taxon>unclassified sequences</taxon>
        <taxon>metagenomes</taxon>
        <taxon>ecological metagenomes</taxon>
    </lineage>
</organism>
<proteinExistence type="predicted"/>
<dbReference type="EMBL" id="BARV01017699">
    <property type="protein sequence ID" value="GAI26276.1"/>
    <property type="molecule type" value="Genomic_DNA"/>
</dbReference>
<comment type="caution">
    <text evidence="1">The sequence shown here is derived from an EMBL/GenBank/DDBJ whole genome shotgun (WGS) entry which is preliminary data.</text>
</comment>